<dbReference type="EMBL" id="JAVDQG010000008">
    <property type="protein sequence ID" value="MDR6227146.1"/>
    <property type="molecule type" value="Genomic_DNA"/>
</dbReference>
<accession>A0ABU1IQS0</accession>
<gene>
    <name evidence="1" type="ORF">JOE21_003161</name>
</gene>
<reference evidence="1 2" key="1">
    <citation type="submission" date="2023-07" db="EMBL/GenBank/DDBJ databases">
        <title>Genomic Encyclopedia of Type Strains, Phase IV (KMG-IV): sequencing the most valuable type-strain genomes for metagenomic binning, comparative biology and taxonomic classification.</title>
        <authorList>
            <person name="Goeker M."/>
        </authorList>
    </citation>
    <scope>NUCLEOTIDE SEQUENCE [LARGE SCALE GENOMIC DNA]</scope>
    <source>
        <strain evidence="1 2">DSM 45903</strain>
    </source>
</reference>
<comment type="caution">
    <text evidence="1">The sequence shown here is derived from an EMBL/GenBank/DDBJ whole genome shotgun (WGS) entry which is preliminary data.</text>
</comment>
<organism evidence="1 2">
    <name type="scientific">Desmospora profundinema</name>
    <dbReference type="NCBI Taxonomy" id="1571184"/>
    <lineage>
        <taxon>Bacteria</taxon>
        <taxon>Bacillati</taxon>
        <taxon>Bacillota</taxon>
        <taxon>Bacilli</taxon>
        <taxon>Bacillales</taxon>
        <taxon>Thermoactinomycetaceae</taxon>
        <taxon>Desmospora</taxon>
    </lineage>
</organism>
<dbReference type="Proteomes" id="UP001185012">
    <property type="component" value="Unassembled WGS sequence"/>
</dbReference>
<evidence type="ECO:0000313" key="2">
    <source>
        <dbReference type="Proteomes" id="UP001185012"/>
    </source>
</evidence>
<sequence>MITECHKRSIRNNIDAEMKSTVNEIKRMFQYPFHPETKYLKLEFEGHSGTFGFYPKIYNDNGEELEENAHGELLESTEFSDLDFGYLTFNSLKYENDFDLIFELDQYSKEYLFEWFRALFMEHGGANFPITTILHEHDALKAYHLQKGIWIDQYDKDFI</sequence>
<evidence type="ECO:0000313" key="1">
    <source>
        <dbReference type="EMBL" id="MDR6227146.1"/>
    </source>
</evidence>
<protein>
    <submittedName>
        <fullName evidence="1">Uncharacterized protein</fullName>
    </submittedName>
</protein>
<dbReference type="RefSeq" id="WP_309868045.1">
    <property type="nucleotide sequence ID" value="NZ_JAVDQG010000008.1"/>
</dbReference>
<keyword evidence="2" id="KW-1185">Reference proteome</keyword>
<proteinExistence type="predicted"/>
<name>A0ABU1IQS0_9BACL</name>